<evidence type="ECO:0000259" key="1">
    <source>
        <dbReference type="Pfam" id="PF00483"/>
    </source>
</evidence>
<dbReference type="InterPro" id="IPR013446">
    <property type="entry name" value="G1P_cyt_trans-like"/>
</dbReference>
<dbReference type="EMBL" id="BLRY01000122">
    <property type="protein sequence ID" value="GFP28135.1"/>
    <property type="molecule type" value="Genomic_DNA"/>
</dbReference>
<name>A0A6V8P669_9ACTN</name>
<dbReference type="PANTHER" id="PTHR47183:SF1">
    <property type="entry name" value="GLUCOSE-1-PHOSPHATE CYTIDYLYLTRANSFERASE"/>
    <property type="match status" value="1"/>
</dbReference>
<dbReference type="Pfam" id="PF00483">
    <property type="entry name" value="NTP_transferase"/>
    <property type="match status" value="1"/>
</dbReference>
<feature type="domain" description="Nucleotidyl transferase" evidence="1">
    <location>
        <begin position="5"/>
        <end position="161"/>
    </location>
</feature>
<dbReference type="SUPFAM" id="SSF53448">
    <property type="entry name" value="Nucleotide-diphospho-sugar transferases"/>
    <property type="match status" value="1"/>
</dbReference>
<dbReference type="Proteomes" id="UP000591948">
    <property type="component" value="Unassembled WGS sequence"/>
</dbReference>
<proteinExistence type="predicted"/>
<comment type="caution">
    <text evidence="2">The sequence shown here is derived from an EMBL/GenBank/DDBJ whole genome shotgun (WGS) entry which is preliminary data.</text>
</comment>
<dbReference type="PANTHER" id="PTHR47183">
    <property type="entry name" value="GLUCOSE-1-PHOSPHATE CYTIDYLYLTRANSFERASE-RELATED"/>
    <property type="match status" value="1"/>
</dbReference>
<accession>A0A6V8P669</accession>
<keyword evidence="2" id="KW-0548">Nucleotidyltransferase</keyword>
<dbReference type="GO" id="GO:0047343">
    <property type="term" value="F:glucose-1-phosphate cytidylyltransferase activity"/>
    <property type="evidence" value="ECO:0007669"/>
    <property type="project" value="InterPro"/>
</dbReference>
<dbReference type="InterPro" id="IPR029044">
    <property type="entry name" value="Nucleotide-diphossugar_trans"/>
</dbReference>
<keyword evidence="3" id="KW-1185">Reference proteome</keyword>
<evidence type="ECO:0000313" key="2">
    <source>
        <dbReference type="EMBL" id="GFP28135.1"/>
    </source>
</evidence>
<protein>
    <submittedName>
        <fullName evidence="2">Glucose-1-phosphate cytidylyltransferase</fullName>
    </submittedName>
</protein>
<dbReference type="InterPro" id="IPR005835">
    <property type="entry name" value="NTP_transferase_dom"/>
</dbReference>
<dbReference type="AlphaFoldDB" id="A0A6V8P669"/>
<reference evidence="2 3" key="1">
    <citation type="journal article" date="2020" name="Front. Microbiol.">
        <title>Single-cell genomics of novel Actinobacteria with the Wood-Ljungdahl pathway discovered in a serpentinizing system.</title>
        <authorList>
            <person name="Merino N."/>
            <person name="Kawai M."/>
            <person name="Boyd E.S."/>
            <person name="Colman D.R."/>
            <person name="McGlynn S.E."/>
            <person name="Nealson K.H."/>
            <person name="Kurokawa K."/>
            <person name="Hongoh Y."/>
        </authorList>
    </citation>
    <scope>NUCLEOTIDE SEQUENCE [LARGE SCALE GENOMIC DNA]</scope>
    <source>
        <strain evidence="2 3">S33</strain>
    </source>
</reference>
<evidence type="ECO:0000313" key="3">
    <source>
        <dbReference type="Proteomes" id="UP000591948"/>
    </source>
</evidence>
<dbReference type="Gene3D" id="3.90.550.10">
    <property type="entry name" value="Spore Coat Polysaccharide Biosynthesis Protein SpsA, Chain A"/>
    <property type="match status" value="1"/>
</dbReference>
<sequence>MKIYSSHGFNDFVLCLGYHSAKIEQHFTGCDQWHIAFAETGEDTNTGGRIKRIEKYIDGEDFFATYADGLANLDLNDLLRFHRSHERIASVTVVNPRTHFGILKLNDDDLVTEFEEKPLLNQWINGGFFVFNRKVFRYLTDDSILEREPLEQLATERQLVAYKHTGFWRCMDTFKDNLELNQLWEAGQADWKIWSD</sequence>
<gene>
    <name evidence="2" type="ORF">HKBW3S33_01552</name>
</gene>
<organism evidence="2 3">
    <name type="scientific">Candidatus Hakubella thermalkaliphila</name>
    <dbReference type="NCBI Taxonomy" id="2754717"/>
    <lineage>
        <taxon>Bacteria</taxon>
        <taxon>Bacillati</taxon>
        <taxon>Actinomycetota</taxon>
        <taxon>Actinomycetota incertae sedis</taxon>
        <taxon>Candidatus Hakubellales</taxon>
        <taxon>Candidatus Hakubellaceae</taxon>
        <taxon>Candidatus Hakubella</taxon>
    </lineage>
</organism>
<keyword evidence="2" id="KW-0808">Transferase</keyword>